<proteinExistence type="predicted"/>
<comment type="caution">
    <text evidence="2">The sequence shown here is derived from an EMBL/GenBank/DDBJ whole genome shotgun (WGS) entry which is preliminary data.</text>
</comment>
<dbReference type="EMBL" id="WRPP01000001">
    <property type="protein sequence ID" value="MVU76356.1"/>
    <property type="molecule type" value="Genomic_DNA"/>
</dbReference>
<name>A0A7K1UPT3_9NOCA</name>
<dbReference type="InterPro" id="IPR036388">
    <property type="entry name" value="WH-like_DNA-bd_sf"/>
</dbReference>
<protein>
    <submittedName>
        <fullName evidence="2">MarR family transcriptional regulator</fullName>
    </submittedName>
</protein>
<dbReference type="Proteomes" id="UP000466794">
    <property type="component" value="Unassembled WGS sequence"/>
</dbReference>
<dbReference type="SMART" id="SM00347">
    <property type="entry name" value="HTH_MARR"/>
    <property type="match status" value="1"/>
</dbReference>
<dbReference type="InterPro" id="IPR000835">
    <property type="entry name" value="HTH_MarR-typ"/>
</dbReference>
<dbReference type="Pfam" id="PF12802">
    <property type="entry name" value="MarR_2"/>
    <property type="match status" value="1"/>
</dbReference>
<dbReference type="AlphaFoldDB" id="A0A7K1UPT3"/>
<dbReference type="PROSITE" id="PS50995">
    <property type="entry name" value="HTH_MARR_2"/>
    <property type="match status" value="1"/>
</dbReference>
<dbReference type="InterPro" id="IPR039422">
    <property type="entry name" value="MarR/SlyA-like"/>
</dbReference>
<dbReference type="Gene3D" id="1.10.10.10">
    <property type="entry name" value="Winged helix-like DNA-binding domain superfamily/Winged helix DNA-binding domain"/>
    <property type="match status" value="1"/>
</dbReference>
<dbReference type="PANTHER" id="PTHR33164">
    <property type="entry name" value="TRANSCRIPTIONAL REGULATOR, MARR FAMILY"/>
    <property type="match status" value="1"/>
</dbReference>
<evidence type="ECO:0000313" key="3">
    <source>
        <dbReference type="Proteomes" id="UP000466794"/>
    </source>
</evidence>
<dbReference type="SUPFAM" id="SSF46785">
    <property type="entry name" value="Winged helix' DNA-binding domain"/>
    <property type="match status" value="1"/>
</dbReference>
<keyword evidence="3" id="KW-1185">Reference proteome</keyword>
<gene>
    <name evidence="2" type="ORF">GPX89_03750</name>
</gene>
<feature type="domain" description="HTH marR-type" evidence="1">
    <location>
        <begin position="7"/>
        <end position="148"/>
    </location>
</feature>
<dbReference type="PANTHER" id="PTHR33164:SF57">
    <property type="entry name" value="MARR-FAMILY TRANSCRIPTIONAL REGULATOR"/>
    <property type="match status" value="1"/>
</dbReference>
<accession>A0A7K1UPT3</accession>
<organism evidence="2 3">
    <name type="scientific">Nocardia terrae</name>
    <dbReference type="NCBI Taxonomy" id="2675851"/>
    <lineage>
        <taxon>Bacteria</taxon>
        <taxon>Bacillati</taxon>
        <taxon>Actinomycetota</taxon>
        <taxon>Actinomycetes</taxon>
        <taxon>Mycobacteriales</taxon>
        <taxon>Nocardiaceae</taxon>
        <taxon>Nocardia</taxon>
    </lineage>
</organism>
<dbReference type="GO" id="GO:0003700">
    <property type="term" value="F:DNA-binding transcription factor activity"/>
    <property type="evidence" value="ECO:0007669"/>
    <property type="project" value="InterPro"/>
</dbReference>
<evidence type="ECO:0000313" key="2">
    <source>
        <dbReference type="EMBL" id="MVU76356.1"/>
    </source>
</evidence>
<reference evidence="2 3" key="1">
    <citation type="submission" date="2019-12" db="EMBL/GenBank/DDBJ databases">
        <title>Nocardia sp. nov. ET3-3 isolated from soil.</title>
        <authorList>
            <person name="Kanchanasin P."/>
            <person name="Tanasupawat S."/>
            <person name="Yuki M."/>
            <person name="Kudo T."/>
        </authorList>
    </citation>
    <scope>NUCLEOTIDE SEQUENCE [LARGE SCALE GENOMIC DNA]</scope>
    <source>
        <strain evidence="2 3">ET3-3</strain>
    </source>
</reference>
<dbReference type="InterPro" id="IPR036390">
    <property type="entry name" value="WH_DNA-bd_sf"/>
</dbReference>
<dbReference type="GO" id="GO:0006950">
    <property type="term" value="P:response to stress"/>
    <property type="evidence" value="ECO:0007669"/>
    <property type="project" value="TreeGrafter"/>
</dbReference>
<evidence type="ECO:0000259" key="1">
    <source>
        <dbReference type="PROSITE" id="PS50995"/>
    </source>
</evidence>
<sequence length="160" mass="17455">MTSVKDNDPAIVAIERAMVAIRRSQTRRALNKFAARAGGPAVDPTIFGVLDAVESRDDEATVSDIATALGTDQPRASRLVARAVAEGLLERRADQTDARRIHLALTPTARTALDRAHANRQAVFARATAGWPDRERAEFARLLTRFVTDFETVSTGRDSE</sequence>